<dbReference type="InterPro" id="IPR038577">
    <property type="entry name" value="GT10-like_C_sf"/>
</dbReference>
<keyword evidence="5 12" id="KW-0808">Transferase</keyword>
<dbReference type="InterPro" id="IPR001503">
    <property type="entry name" value="Glyco_trans_10"/>
</dbReference>
<feature type="domain" description="Fucosyltransferase C-terminal" evidence="13">
    <location>
        <begin position="80"/>
        <end position="223"/>
    </location>
</feature>
<evidence type="ECO:0000313" key="14">
    <source>
        <dbReference type="EMBL" id="EKX47983.1"/>
    </source>
</evidence>
<dbReference type="Gene3D" id="3.40.50.11660">
    <property type="entry name" value="Glycosyl transferase family 10, C-terminal domain"/>
    <property type="match status" value="1"/>
</dbReference>
<dbReference type="HOGENOM" id="CLU_974694_0_0_1"/>
<evidence type="ECO:0000256" key="2">
    <source>
        <dbReference type="ARBA" id="ARBA00004922"/>
    </source>
</evidence>
<dbReference type="InterPro" id="IPR055270">
    <property type="entry name" value="Glyco_tran_10_C"/>
</dbReference>
<dbReference type="KEGG" id="gtt:GUITHDRAFT_106069"/>
<evidence type="ECO:0000256" key="11">
    <source>
        <dbReference type="ARBA" id="ARBA00037847"/>
    </source>
</evidence>
<evidence type="ECO:0000256" key="1">
    <source>
        <dbReference type="ARBA" id="ARBA00004606"/>
    </source>
</evidence>
<keyword evidence="7" id="KW-0735">Signal-anchor</keyword>
<evidence type="ECO:0000256" key="4">
    <source>
        <dbReference type="ARBA" id="ARBA00022676"/>
    </source>
</evidence>
<evidence type="ECO:0000256" key="8">
    <source>
        <dbReference type="ARBA" id="ARBA00022989"/>
    </source>
</evidence>
<gene>
    <name evidence="14" type="ORF">GUITHDRAFT_106069</name>
</gene>
<reference evidence="15" key="3">
    <citation type="submission" date="2016-03" db="UniProtKB">
        <authorList>
            <consortium name="EnsemblProtists"/>
        </authorList>
    </citation>
    <scope>IDENTIFICATION</scope>
</reference>
<dbReference type="OrthoDB" id="9993460at2759"/>
<dbReference type="UniPathway" id="UPA00378"/>
<evidence type="ECO:0000256" key="5">
    <source>
        <dbReference type="ARBA" id="ARBA00022679"/>
    </source>
</evidence>
<keyword evidence="10" id="KW-0325">Glycoprotein</keyword>
<dbReference type="RefSeq" id="XP_005834963.1">
    <property type="nucleotide sequence ID" value="XM_005834906.1"/>
</dbReference>
<sequence length="286" mass="32712">MESDTRRDILPANILPHLDLVANFRLHGDIPNTLETIHQDIDIGTPRLIEKSGKIIHHVTVTYTPGNLEMYRLQEKQQRSRKMFAAYLVSNCGRPRDAFIARLMSALGDDRLHSYGRCMNNRKFPEEKEHGSNSLSLLKMYKFTIAIENYLSHDYVSERFYQPLLAGSVPVYLGAPNIEEFAPGVNSFIDIRNFPSPEALASYLISLADNHTAYDSFFTWKLDGPSPEFLRMMNMSMTRGNVISFLVVVLRVLTAFFYPQVDLNRLHTSMCKKLVALTRREMKCGA</sequence>
<keyword evidence="9 12" id="KW-0472">Membrane</keyword>
<evidence type="ECO:0000313" key="15">
    <source>
        <dbReference type="EnsemblProtists" id="EKX47983"/>
    </source>
</evidence>
<evidence type="ECO:0000256" key="7">
    <source>
        <dbReference type="ARBA" id="ARBA00022968"/>
    </source>
</evidence>
<proteinExistence type="inferred from homology"/>
<keyword evidence="12" id="KW-0333">Golgi apparatus</keyword>
<dbReference type="EnsemblProtists" id="EKX47983">
    <property type="protein sequence ID" value="EKX47983"/>
    <property type="gene ID" value="GUITHDRAFT_106069"/>
</dbReference>
<dbReference type="OMA" id="NHRTELY"/>
<dbReference type="eggNOG" id="KOG2619">
    <property type="taxonomic scope" value="Eukaryota"/>
</dbReference>
<dbReference type="Proteomes" id="UP000011087">
    <property type="component" value="Unassembled WGS sequence"/>
</dbReference>
<dbReference type="GO" id="GO:0032580">
    <property type="term" value="C:Golgi cisterna membrane"/>
    <property type="evidence" value="ECO:0007669"/>
    <property type="project" value="UniProtKB-SubCell"/>
</dbReference>
<reference evidence="16" key="2">
    <citation type="submission" date="2012-11" db="EMBL/GenBank/DDBJ databases">
        <authorList>
            <person name="Kuo A."/>
            <person name="Curtis B.A."/>
            <person name="Tanifuji G."/>
            <person name="Burki F."/>
            <person name="Gruber A."/>
            <person name="Irimia M."/>
            <person name="Maruyama S."/>
            <person name="Arias M.C."/>
            <person name="Ball S.G."/>
            <person name="Gile G.H."/>
            <person name="Hirakawa Y."/>
            <person name="Hopkins J.F."/>
            <person name="Rensing S.A."/>
            <person name="Schmutz J."/>
            <person name="Symeonidi A."/>
            <person name="Elias M."/>
            <person name="Eveleigh R.J."/>
            <person name="Herman E.K."/>
            <person name="Klute M.J."/>
            <person name="Nakayama T."/>
            <person name="Obornik M."/>
            <person name="Reyes-Prieto A."/>
            <person name="Armbrust E.V."/>
            <person name="Aves S.J."/>
            <person name="Beiko R.G."/>
            <person name="Coutinho P."/>
            <person name="Dacks J.B."/>
            <person name="Durnford D.G."/>
            <person name="Fast N.M."/>
            <person name="Green B.R."/>
            <person name="Grisdale C."/>
            <person name="Hempe F."/>
            <person name="Henrissat B."/>
            <person name="Hoppner M.P."/>
            <person name="Ishida K.-I."/>
            <person name="Kim E."/>
            <person name="Koreny L."/>
            <person name="Kroth P.G."/>
            <person name="Liu Y."/>
            <person name="Malik S.-B."/>
            <person name="Maier U.G."/>
            <person name="McRose D."/>
            <person name="Mock T."/>
            <person name="Neilson J.A."/>
            <person name="Onodera N.T."/>
            <person name="Poole A.M."/>
            <person name="Pritham E.J."/>
            <person name="Richards T.A."/>
            <person name="Rocap G."/>
            <person name="Roy S.W."/>
            <person name="Sarai C."/>
            <person name="Schaack S."/>
            <person name="Shirato S."/>
            <person name="Slamovits C.H."/>
            <person name="Spencer D.F."/>
            <person name="Suzuki S."/>
            <person name="Worden A.Z."/>
            <person name="Zauner S."/>
            <person name="Barry K."/>
            <person name="Bell C."/>
            <person name="Bharti A.K."/>
            <person name="Crow J.A."/>
            <person name="Grimwood J."/>
            <person name="Kramer R."/>
            <person name="Lindquist E."/>
            <person name="Lucas S."/>
            <person name="Salamov A."/>
            <person name="McFadden G.I."/>
            <person name="Lane C.E."/>
            <person name="Keeling P.J."/>
            <person name="Gray M.W."/>
            <person name="Grigoriev I.V."/>
            <person name="Archibald J.M."/>
        </authorList>
    </citation>
    <scope>NUCLEOTIDE SEQUENCE</scope>
    <source>
        <strain evidence="16">CCMP2712</strain>
    </source>
</reference>
<comment type="pathway">
    <text evidence="2">Protein modification; protein glycosylation.</text>
</comment>
<dbReference type="PANTHER" id="PTHR11929">
    <property type="entry name" value="ALPHA- 1,3 -FUCOSYLTRANSFERASE"/>
    <property type="match status" value="1"/>
</dbReference>
<dbReference type="PANTHER" id="PTHR11929:SF194">
    <property type="entry name" value="ALPHA-(1,3)-FUCOSYLTRANSFERASE 10"/>
    <property type="match status" value="1"/>
</dbReference>
<keyword evidence="6 12" id="KW-0812">Transmembrane</keyword>
<keyword evidence="16" id="KW-1185">Reference proteome</keyword>
<dbReference type="GO" id="GO:0008417">
    <property type="term" value="F:fucosyltransferase activity"/>
    <property type="evidence" value="ECO:0007669"/>
    <property type="project" value="InterPro"/>
</dbReference>
<keyword evidence="4 12" id="KW-0328">Glycosyltransferase</keyword>
<dbReference type="Pfam" id="PF00852">
    <property type="entry name" value="Glyco_transf_10"/>
    <property type="match status" value="1"/>
</dbReference>
<protein>
    <recommendedName>
        <fullName evidence="12">Fucosyltransferase</fullName>
        <ecNumber evidence="12">2.4.1.-</ecNumber>
    </recommendedName>
</protein>
<dbReference type="EMBL" id="JH992987">
    <property type="protein sequence ID" value="EKX47983.1"/>
    <property type="molecule type" value="Genomic_DNA"/>
</dbReference>
<dbReference type="PaxDb" id="55529-EKX47983"/>
<name>L1JHI4_GUITC</name>
<keyword evidence="8 12" id="KW-1133">Transmembrane helix</keyword>
<dbReference type="FunFam" id="3.40.50.11660:FF:000002">
    <property type="entry name" value="Alpha-(1,3)-fucosyltransferase"/>
    <property type="match status" value="1"/>
</dbReference>
<evidence type="ECO:0000313" key="16">
    <source>
        <dbReference type="Proteomes" id="UP000011087"/>
    </source>
</evidence>
<reference evidence="14 16" key="1">
    <citation type="journal article" date="2012" name="Nature">
        <title>Algal genomes reveal evolutionary mosaicism and the fate of nucleomorphs.</title>
        <authorList>
            <consortium name="DOE Joint Genome Institute"/>
            <person name="Curtis B.A."/>
            <person name="Tanifuji G."/>
            <person name="Burki F."/>
            <person name="Gruber A."/>
            <person name="Irimia M."/>
            <person name="Maruyama S."/>
            <person name="Arias M.C."/>
            <person name="Ball S.G."/>
            <person name="Gile G.H."/>
            <person name="Hirakawa Y."/>
            <person name="Hopkins J.F."/>
            <person name="Kuo A."/>
            <person name="Rensing S.A."/>
            <person name="Schmutz J."/>
            <person name="Symeonidi A."/>
            <person name="Elias M."/>
            <person name="Eveleigh R.J."/>
            <person name="Herman E.K."/>
            <person name="Klute M.J."/>
            <person name="Nakayama T."/>
            <person name="Obornik M."/>
            <person name="Reyes-Prieto A."/>
            <person name="Armbrust E.V."/>
            <person name="Aves S.J."/>
            <person name="Beiko R.G."/>
            <person name="Coutinho P."/>
            <person name="Dacks J.B."/>
            <person name="Durnford D.G."/>
            <person name="Fast N.M."/>
            <person name="Green B.R."/>
            <person name="Grisdale C.J."/>
            <person name="Hempel F."/>
            <person name="Henrissat B."/>
            <person name="Hoppner M.P."/>
            <person name="Ishida K."/>
            <person name="Kim E."/>
            <person name="Koreny L."/>
            <person name="Kroth P.G."/>
            <person name="Liu Y."/>
            <person name="Malik S.B."/>
            <person name="Maier U.G."/>
            <person name="McRose D."/>
            <person name="Mock T."/>
            <person name="Neilson J.A."/>
            <person name="Onodera N.T."/>
            <person name="Poole A.M."/>
            <person name="Pritham E.J."/>
            <person name="Richards T.A."/>
            <person name="Rocap G."/>
            <person name="Roy S.W."/>
            <person name="Sarai C."/>
            <person name="Schaack S."/>
            <person name="Shirato S."/>
            <person name="Slamovits C.H."/>
            <person name="Spencer D.F."/>
            <person name="Suzuki S."/>
            <person name="Worden A.Z."/>
            <person name="Zauner S."/>
            <person name="Barry K."/>
            <person name="Bell C."/>
            <person name="Bharti A.K."/>
            <person name="Crow J.A."/>
            <person name="Grimwood J."/>
            <person name="Kramer R."/>
            <person name="Lindquist E."/>
            <person name="Lucas S."/>
            <person name="Salamov A."/>
            <person name="McFadden G.I."/>
            <person name="Lane C.E."/>
            <person name="Keeling P.J."/>
            <person name="Gray M.W."/>
            <person name="Grigoriev I.V."/>
            <person name="Archibald J.M."/>
        </authorList>
    </citation>
    <scope>NUCLEOTIDE SEQUENCE</scope>
    <source>
        <strain evidence="14 16">CCMP2712</strain>
    </source>
</reference>
<evidence type="ECO:0000256" key="3">
    <source>
        <dbReference type="ARBA" id="ARBA00008919"/>
    </source>
</evidence>
<evidence type="ECO:0000256" key="6">
    <source>
        <dbReference type="ARBA" id="ARBA00022692"/>
    </source>
</evidence>
<feature type="transmembrane region" description="Helical" evidence="12">
    <location>
        <begin position="240"/>
        <end position="258"/>
    </location>
</feature>
<dbReference type="EC" id="2.4.1.-" evidence="12"/>
<organism evidence="14">
    <name type="scientific">Guillardia theta (strain CCMP2712)</name>
    <name type="common">Cryptophyte</name>
    <dbReference type="NCBI Taxonomy" id="905079"/>
    <lineage>
        <taxon>Eukaryota</taxon>
        <taxon>Cryptophyceae</taxon>
        <taxon>Pyrenomonadales</taxon>
        <taxon>Geminigeraceae</taxon>
        <taxon>Guillardia</taxon>
    </lineage>
</organism>
<dbReference type="AlphaFoldDB" id="L1JHI4"/>
<evidence type="ECO:0000259" key="13">
    <source>
        <dbReference type="Pfam" id="PF00852"/>
    </source>
</evidence>
<accession>L1JHI4</accession>
<dbReference type="GeneID" id="17304754"/>
<evidence type="ECO:0000256" key="12">
    <source>
        <dbReference type="RuleBase" id="RU003832"/>
    </source>
</evidence>
<evidence type="ECO:0000256" key="9">
    <source>
        <dbReference type="ARBA" id="ARBA00023136"/>
    </source>
</evidence>
<evidence type="ECO:0000256" key="10">
    <source>
        <dbReference type="ARBA" id="ARBA00023180"/>
    </source>
</evidence>
<dbReference type="SUPFAM" id="SSF53756">
    <property type="entry name" value="UDP-Glycosyltransferase/glycogen phosphorylase"/>
    <property type="match status" value="1"/>
</dbReference>
<comment type="similarity">
    <text evidence="3 12">Belongs to the glycosyltransferase 10 family.</text>
</comment>
<comment type="subcellular location">
    <subcellularLocation>
        <location evidence="11">Endomembrane system</location>
        <topology evidence="11">Single-pass membrane protein</topology>
    </subcellularLocation>
    <subcellularLocation>
        <location evidence="12">Golgi apparatus</location>
        <location evidence="12">Golgi stack membrane</location>
        <topology evidence="12">Single-pass type II membrane protein</topology>
    </subcellularLocation>
    <subcellularLocation>
        <location evidence="1">Membrane</location>
        <topology evidence="1">Single-pass type II membrane protein</topology>
    </subcellularLocation>
</comment>